<sequence>MTSTIDFFCVLEATQKQAVLQREHNEDLEKQRREQVKIITNVKEANSHHKNAWVMKKMELEREFREAKFISDSHSQSYEAECSSLANQILTLGTEKEHILGCLLKQKIQHSALTGYRESYCWPQRPKVAELPSTLASRMLLKRQPQNRCQQEQPVTICVEDYVASLRARALLAKVDLEKAKDGARIS</sequence>
<reference evidence="1" key="1">
    <citation type="submission" date="2020-11" db="EMBL/GenBank/DDBJ databases">
        <authorList>
            <person name="Tran Van P."/>
        </authorList>
    </citation>
    <scope>NUCLEOTIDE SEQUENCE</scope>
</reference>
<accession>A0A7R8W5U1</accession>
<dbReference type="AlphaFoldDB" id="A0A7R8W5U1"/>
<name>A0A7R8W5U1_9CRUS</name>
<gene>
    <name evidence="1" type="ORF">CTOB1V02_LOCUS1011</name>
</gene>
<proteinExistence type="predicted"/>
<organism evidence="1">
    <name type="scientific">Cyprideis torosa</name>
    <dbReference type="NCBI Taxonomy" id="163714"/>
    <lineage>
        <taxon>Eukaryota</taxon>
        <taxon>Metazoa</taxon>
        <taxon>Ecdysozoa</taxon>
        <taxon>Arthropoda</taxon>
        <taxon>Crustacea</taxon>
        <taxon>Oligostraca</taxon>
        <taxon>Ostracoda</taxon>
        <taxon>Podocopa</taxon>
        <taxon>Podocopida</taxon>
        <taxon>Cytherocopina</taxon>
        <taxon>Cytheroidea</taxon>
        <taxon>Cytherideidae</taxon>
        <taxon>Cyprideis</taxon>
    </lineage>
</organism>
<protein>
    <submittedName>
        <fullName evidence="1">Uncharacterized protein</fullName>
    </submittedName>
</protein>
<dbReference type="EMBL" id="OB660138">
    <property type="protein sequence ID" value="CAD7223016.1"/>
    <property type="molecule type" value="Genomic_DNA"/>
</dbReference>
<evidence type="ECO:0000313" key="1">
    <source>
        <dbReference type="EMBL" id="CAD7223016.1"/>
    </source>
</evidence>